<dbReference type="EMBL" id="BMIX01000001">
    <property type="protein sequence ID" value="GGG24167.1"/>
    <property type="molecule type" value="Genomic_DNA"/>
</dbReference>
<dbReference type="InterPro" id="IPR021145">
    <property type="entry name" value="Portal_protein_SPP1_Gp6-like"/>
</dbReference>
<evidence type="ECO:0008006" key="3">
    <source>
        <dbReference type="Google" id="ProtNLM"/>
    </source>
</evidence>
<sequence>MEEEFDFDFKNATAVTDFLGENEKRNKKIAEYKSEYEGTDEGRKLRDNQIGKREDYTQGKKSVKAERLKTQYQKYIVQTGVSFLLGDAPTITASDIDNEGGKTILDVYKKNRINDKLQEFAEQAMSTTMGVFIFSRGTDNEIKARLYTQDNGKYTPQYDVYGDLVAFYWQFTIEEIEHIWIFTETEIHKYEDEKYINSDSHDFRVIPVVFVDQKEPEWFISKEDIDRYEMLKSKLAGSNNYFAFPILKLKGGTVKNDKGEDETLIDIDDDGKSLLLGIAKHNDHVIEADADFLQRDAATDSIELEKNWLKEDIHRITQTPDLSFDNVKGIGALSGRALLLMMQDPLNKAKRKRGAYSTAISRILSIIKNGLNITDEELSFDIEFNYSIPEDMKEWIEMLYTATGGKATMSQETGIQHNPQVKDPAAELEKIQEEEKNRMGETFVP</sequence>
<gene>
    <name evidence="1" type="ORF">GCM10011532_04250</name>
</gene>
<organism evidence="1 2">
    <name type="scientific">Christiangramia forsetii</name>
    <dbReference type="NCBI Taxonomy" id="411153"/>
    <lineage>
        <taxon>Bacteria</taxon>
        <taxon>Pseudomonadati</taxon>
        <taxon>Bacteroidota</taxon>
        <taxon>Flavobacteriia</taxon>
        <taxon>Flavobacteriales</taxon>
        <taxon>Flavobacteriaceae</taxon>
        <taxon>Christiangramia</taxon>
    </lineage>
</organism>
<dbReference type="RefSeq" id="WP_011710308.1">
    <property type="nucleotide sequence ID" value="NZ_BMIX01000001.1"/>
</dbReference>
<dbReference type="Pfam" id="PF05133">
    <property type="entry name" value="SPP1_portal"/>
    <property type="match status" value="1"/>
</dbReference>
<evidence type="ECO:0000313" key="1">
    <source>
        <dbReference type="EMBL" id="GGG24167.1"/>
    </source>
</evidence>
<name>A0ABQ1WBX4_9FLAO</name>
<reference evidence="2" key="1">
    <citation type="journal article" date="2019" name="Int. J. Syst. Evol. Microbiol.">
        <title>The Global Catalogue of Microorganisms (GCM) 10K type strain sequencing project: providing services to taxonomists for standard genome sequencing and annotation.</title>
        <authorList>
            <consortium name="The Broad Institute Genomics Platform"/>
            <consortium name="The Broad Institute Genome Sequencing Center for Infectious Disease"/>
            <person name="Wu L."/>
            <person name="Ma J."/>
        </authorList>
    </citation>
    <scope>NUCLEOTIDE SEQUENCE [LARGE SCALE GENOMIC DNA]</scope>
    <source>
        <strain evidence="2">CGMCC 1.15422</strain>
    </source>
</reference>
<protein>
    <recommendedName>
        <fullName evidence="3">Phage portal protein</fullName>
    </recommendedName>
</protein>
<proteinExistence type="predicted"/>
<comment type="caution">
    <text evidence="1">The sequence shown here is derived from an EMBL/GenBank/DDBJ whole genome shotgun (WGS) entry which is preliminary data.</text>
</comment>
<dbReference type="Proteomes" id="UP000605733">
    <property type="component" value="Unassembled WGS sequence"/>
</dbReference>
<keyword evidence="2" id="KW-1185">Reference proteome</keyword>
<accession>A0ABQ1WBX4</accession>
<evidence type="ECO:0000313" key="2">
    <source>
        <dbReference type="Proteomes" id="UP000605733"/>
    </source>
</evidence>